<evidence type="ECO:0000259" key="2">
    <source>
        <dbReference type="PROSITE" id="PS50825"/>
    </source>
</evidence>
<dbReference type="PANTHER" id="PTHR24273">
    <property type="entry name" value="FI04643P-RELATED"/>
    <property type="match status" value="1"/>
</dbReference>
<dbReference type="Proteomes" id="UP000184092">
    <property type="component" value="Unassembled WGS sequence"/>
</dbReference>
<feature type="non-terminal residue" evidence="3">
    <location>
        <position position="1527"/>
    </location>
</feature>
<name>A0A1M7PRE0_9FLAO</name>
<evidence type="ECO:0000313" key="3">
    <source>
        <dbReference type="EMBL" id="SHN19951.1"/>
    </source>
</evidence>
<dbReference type="Pfam" id="PF02494">
    <property type="entry name" value="HYR"/>
    <property type="match status" value="1"/>
</dbReference>
<keyword evidence="4" id="KW-1185">Reference proteome</keyword>
<dbReference type="RefSeq" id="WP_139259965.1">
    <property type="nucleotide sequence ID" value="NZ_FRCL01000021.1"/>
</dbReference>
<dbReference type="PROSITE" id="PS50825">
    <property type="entry name" value="HYR"/>
    <property type="match status" value="1"/>
</dbReference>
<evidence type="ECO:0000256" key="1">
    <source>
        <dbReference type="ARBA" id="ARBA00022737"/>
    </source>
</evidence>
<feature type="domain" description="HYR" evidence="2">
    <location>
        <begin position="1297"/>
        <end position="1388"/>
    </location>
</feature>
<keyword evidence="1" id="KW-0677">Repeat</keyword>
<protein>
    <submittedName>
        <fullName evidence="3">HYR domain-containing protein</fullName>
    </submittedName>
</protein>
<proteinExistence type="predicted"/>
<evidence type="ECO:0000313" key="4">
    <source>
        <dbReference type="Proteomes" id="UP000184092"/>
    </source>
</evidence>
<gene>
    <name evidence="3" type="ORF">SAMN05216269_12134</name>
</gene>
<dbReference type="OrthoDB" id="1121493at2"/>
<dbReference type="Gene3D" id="2.60.40.10">
    <property type="entry name" value="Immunoglobulins"/>
    <property type="match status" value="1"/>
</dbReference>
<dbReference type="PANTHER" id="PTHR24273:SF32">
    <property type="entry name" value="HYALIN"/>
    <property type="match status" value="1"/>
</dbReference>
<dbReference type="EMBL" id="FRCL01000021">
    <property type="protein sequence ID" value="SHN19951.1"/>
    <property type="molecule type" value="Genomic_DNA"/>
</dbReference>
<dbReference type="InterPro" id="IPR003410">
    <property type="entry name" value="HYR_dom"/>
</dbReference>
<accession>A0A1M7PRE0</accession>
<organism evidence="3 4">
    <name type="scientific">Flavobacterium xinjiangense</name>
    <dbReference type="NCBI Taxonomy" id="178356"/>
    <lineage>
        <taxon>Bacteria</taxon>
        <taxon>Pseudomonadati</taxon>
        <taxon>Bacteroidota</taxon>
        <taxon>Flavobacteriia</taxon>
        <taxon>Flavobacteriales</taxon>
        <taxon>Flavobacteriaceae</taxon>
        <taxon>Flavobacterium</taxon>
    </lineage>
</organism>
<dbReference type="STRING" id="178356.SAMN05216269_12134"/>
<sequence>MKTFLHKSHFLSIVFLIANLIFASVSFGQATVSTDLLDYPPGSTAMITGSGFQDGEYVELHVHHADGDPLGTDPQYHQPFYATADASGNFTTSWYVPTEAEGDAAGATLNLEAHGNMGSVADWVFSDSVTSVNITSPTTASPVSVPAGCDVTINYSYTGSNAGANGTATISVKSGATVIVSGTQDAPKGNNSNSIILTIPSGTTVGNYNVEVNVNQVGSVTTSQTNAINVTAALTAAAAGADQTVCATTAILAGNTATVGTGTWTLISGSGTITTAGSPTSGITALGVGANTFRWTIASGACSNFDEVVITVRPTPTATVSGTTTVCQNATAPNITFTNPQTLSITVTYNINGGTNTTVNVGASTTATIAAPTTTAGTFNYNLVSVVYQTAPSCTNSVSGTATVTVRPTPTATISGTTTVCQNATAPNVTFTNPQSIAVTVTYKINAGSNLTINVPASSTATVAAPTGSAGAFAYTLVSVAYQDATPGCSNPISGTATVTVRATPTATISGATTVCQNGSAPNITFTNPQTLPITITYNINGGTNTTIDVAASTTATVAAPTGTAGSFAYNLVSIIYQDATPSCSNTISGSATVTVRPTPTATISVTTTVCQGGTAPNITFTNPQALPITVTYNINGGTNTTVNVAASTTTTVAAPTGTAGSFAYNLVSVVYQTAPTCSNPVSGTATVTVRPTPTASISGTTTVCQSAIAPNITFTNPQALPITVTYNINGGTNTTVNVGASTTATVTAPTGTAGAFAYNLVSVIYQDTTASCSNTISGSATVTVTATVGTPTTPTPSASTICQGSANTIYISSATNATSYNWSVTGIGNTISGTGTTGTVSWNPAFTGTATISVTANGCKSPTAPNITFTNPQALPITVTYNINGGTNTTVNVGASTTATVTAPTVTAGAFAYNLVSVIYQDATPSCSNTISGSATVTVTATVGTPTTPTPSASTICQGSANTTYTSSATNATSYNWSVTGTGNTISGTGTTGTVSWNPAFTGIATISVTANGCNGPSASASTTVTVRPTPTASVSGITTVCQGATAPNITFTNPQTLPVTVTYNINGGTNTTVNVGASTTATVASSTATAGTFTYNLVSVVYQAAPSCSNIISGTATVTVNPRPTGVISGTQTICAGSSTTLSIAVTGTGPWSGTLSNGDPFSGSSSPISVSVNVAGTYTIATLSDANCTASVGDKKGSAAVTVRSTPTATISINGASPICSGSSSSIKFSGPNNGIVTYNINGGGNLSASLNNGGNFILTTAALTSDTTYNLVSVAYGDAPNCSTVESGSVTITVNQPPTFTACPSNFSQNTDVGVCTAVVNYTATASGTPAPTYTYSLSGATTVATTSGTGSGATFNKGVTTVTITATNTCGNAICVFTVTVNDSQNPTITAPAAVSVSSDAGICTYASSQLTAPTAADNCSVASVVASPATLALGSNTVTWTVTDGSGLTATSTQSVTVVDNQNPTIATAAAISVNADAGVCSYASSQLTAPTSADNCSVASVVATPAILVAGANTVTWTVT</sequence>
<dbReference type="InterPro" id="IPR013783">
    <property type="entry name" value="Ig-like_fold"/>
</dbReference>
<reference evidence="4" key="1">
    <citation type="submission" date="2016-11" db="EMBL/GenBank/DDBJ databases">
        <authorList>
            <person name="Varghese N."/>
            <person name="Submissions S."/>
        </authorList>
    </citation>
    <scope>NUCLEOTIDE SEQUENCE [LARGE SCALE GENOMIC DNA]</scope>
    <source>
        <strain evidence="4">CGMCC 1.2749</strain>
    </source>
</reference>